<dbReference type="InterPro" id="IPR036554">
    <property type="entry name" value="GHMP_kinase_C_sf"/>
</dbReference>
<dbReference type="PRINTS" id="PR00958">
    <property type="entry name" value="HOMSERKINASE"/>
</dbReference>
<feature type="domain" description="GHMP kinase C-terminal" evidence="15">
    <location>
        <begin position="214"/>
        <end position="279"/>
    </location>
</feature>
<evidence type="ECO:0000313" key="17">
    <source>
        <dbReference type="Proteomes" id="UP000611762"/>
    </source>
</evidence>
<dbReference type="Gene3D" id="3.30.230.10">
    <property type="match status" value="1"/>
</dbReference>
<evidence type="ECO:0000313" key="16">
    <source>
        <dbReference type="EMBL" id="MBC8540230.1"/>
    </source>
</evidence>
<evidence type="ECO:0000259" key="15">
    <source>
        <dbReference type="Pfam" id="PF08544"/>
    </source>
</evidence>
<dbReference type="AlphaFoldDB" id="A0A926HYK5"/>
<dbReference type="Pfam" id="PF00288">
    <property type="entry name" value="GHMP_kinases_N"/>
    <property type="match status" value="1"/>
</dbReference>
<feature type="domain" description="GHMP kinase N-terminal" evidence="14">
    <location>
        <begin position="60"/>
        <end position="142"/>
    </location>
</feature>
<keyword evidence="5 13" id="KW-0028">Amino-acid biosynthesis</keyword>
<dbReference type="PANTHER" id="PTHR20861:SF1">
    <property type="entry name" value="HOMOSERINE KINASE"/>
    <property type="match status" value="1"/>
</dbReference>
<comment type="subcellular location">
    <subcellularLocation>
        <location evidence="13">Cytoplasm</location>
    </subcellularLocation>
</comment>
<keyword evidence="8 13" id="KW-0547">Nucleotide-binding</keyword>
<evidence type="ECO:0000256" key="7">
    <source>
        <dbReference type="ARBA" id="ARBA00022697"/>
    </source>
</evidence>
<dbReference type="Gene3D" id="3.30.70.890">
    <property type="entry name" value="GHMP kinase, C-terminal domain"/>
    <property type="match status" value="1"/>
</dbReference>
<organism evidence="16 17">
    <name type="scientific">Congzhengia minquanensis</name>
    <dbReference type="NCBI Taxonomy" id="2763657"/>
    <lineage>
        <taxon>Bacteria</taxon>
        <taxon>Bacillati</taxon>
        <taxon>Bacillota</taxon>
        <taxon>Clostridia</taxon>
        <taxon>Eubacteriales</taxon>
        <taxon>Oscillospiraceae</taxon>
        <taxon>Congzhengia</taxon>
    </lineage>
</organism>
<dbReference type="InterPro" id="IPR006204">
    <property type="entry name" value="GHMP_kinase_N_dom"/>
</dbReference>
<evidence type="ECO:0000256" key="5">
    <source>
        <dbReference type="ARBA" id="ARBA00022605"/>
    </source>
</evidence>
<dbReference type="InterPro" id="IPR014721">
    <property type="entry name" value="Ribsml_uS5_D2-typ_fold_subgr"/>
</dbReference>
<dbReference type="PROSITE" id="PS00627">
    <property type="entry name" value="GHMP_KINASES_ATP"/>
    <property type="match status" value="1"/>
</dbReference>
<dbReference type="EMBL" id="JACRSU010000001">
    <property type="protein sequence ID" value="MBC8540230.1"/>
    <property type="molecule type" value="Genomic_DNA"/>
</dbReference>
<evidence type="ECO:0000256" key="8">
    <source>
        <dbReference type="ARBA" id="ARBA00022741"/>
    </source>
</evidence>
<evidence type="ECO:0000256" key="1">
    <source>
        <dbReference type="ARBA" id="ARBA00005015"/>
    </source>
</evidence>
<keyword evidence="7 13" id="KW-0791">Threonine biosynthesis</keyword>
<evidence type="ECO:0000256" key="10">
    <source>
        <dbReference type="ARBA" id="ARBA00022840"/>
    </source>
</evidence>
<proteinExistence type="inferred from homology"/>
<dbReference type="NCBIfam" id="TIGR00191">
    <property type="entry name" value="thrB"/>
    <property type="match status" value="1"/>
</dbReference>
<sequence>MGKVKVRVPGTSANMGPGFDSIGLALSIYNYIEAEETESGLCIEVLDAETKEFLPTDEKNLVYKSMKYLFDKADYRPKGLKLVLNSEVPVTRGLGSSSACIVGGLACANELSGKPFSSREIMAMATQIEGHSDNVCAAVSGGFTVSVFQKDEIFYYSHKMNGDLKFLVLIPDYAVTTQKARNTLPGYYPRRDVSFNISHASLLVASMVSGNYENLLCAMDDRVHEPYRKVFIDGYPKIYNKLKSYGSLGTYISGSGPTLVSVVEADDAELFYEDIYEYMQKAHPTWTVKLLDADNEGVKVI</sequence>
<dbReference type="GO" id="GO:0009088">
    <property type="term" value="P:threonine biosynthetic process"/>
    <property type="evidence" value="ECO:0007669"/>
    <property type="project" value="UniProtKB-UniRule"/>
</dbReference>
<dbReference type="PIRSF" id="PIRSF000676">
    <property type="entry name" value="Homoser_kin"/>
    <property type="match status" value="1"/>
</dbReference>
<evidence type="ECO:0000256" key="2">
    <source>
        <dbReference type="ARBA" id="ARBA00007370"/>
    </source>
</evidence>
<comment type="caution">
    <text evidence="16">The sequence shown here is derived from an EMBL/GenBank/DDBJ whole genome shotgun (WGS) entry which is preliminary data.</text>
</comment>
<dbReference type="InterPro" id="IPR013750">
    <property type="entry name" value="GHMP_kinase_C_dom"/>
</dbReference>
<evidence type="ECO:0000256" key="12">
    <source>
        <dbReference type="ARBA" id="ARBA00049954"/>
    </source>
</evidence>
<dbReference type="Pfam" id="PF08544">
    <property type="entry name" value="GHMP_kinases_C"/>
    <property type="match status" value="1"/>
</dbReference>
<name>A0A926HYK5_9FIRM</name>
<feature type="binding site" evidence="13">
    <location>
        <begin position="89"/>
        <end position="99"/>
    </location>
    <ligand>
        <name>ATP</name>
        <dbReference type="ChEBI" id="CHEBI:30616"/>
    </ligand>
</feature>
<dbReference type="InterPro" id="IPR020568">
    <property type="entry name" value="Ribosomal_Su5_D2-typ_SF"/>
</dbReference>
<dbReference type="HAMAP" id="MF_00384">
    <property type="entry name" value="Homoser_kinase"/>
    <property type="match status" value="1"/>
</dbReference>
<dbReference type="InterPro" id="IPR006203">
    <property type="entry name" value="GHMP_knse_ATP-bd_CS"/>
</dbReference>
<comment type="catalytic activity">
    <reaction evidence="11 13">
        <text>L-homoserine + ATP = O-phospho-L-homoserine + ADP + H(+)</text>
        <dbReference type="Rhea" id="RHEA:13985"/>
        <dbReference type="ChEBI" id="CHEBI:15378"/>
        <dbReference type="ChEBI" id="CHEBI:30616"/>
        <dbReference type="ChEBI" id="CHEBI:57476"/>
        <dbReference type="ChEBI" id="CHEBI:57590"/>
        <dbReference type="ChEBI" id="CHEBI:456216"/>
        <dbReference type="EC" id="2.7.1.39"/>
    </reaction>
</comment>
<evidence type="ECO:0000256" key="13">
    <source>
        <dbReference type="HAMAP-Rule" id="MF_00384"/>
    </source>
</evidence>
<comment type="similarity">
    <text evidence="2 13">Belongs to the GHMP kinase family. Homoserine kinase subfamily.</text>
</comment>
<dbReference type="Proteomes" id="UP000611762">
    <property type="component" value="Unassembled WGS sequence"/>
</dbReference>
<evidence type="ECO:0000256" key="4">
    <source>
        <dbReference type="ARBA" id="ARBA00017858"/>
    </source>
</evidence>
<dbReference type="GO" id="GO:0005737">
    <property type="term" value="C:cytoplasm"/>
    <property type="evidence" value="ECO:0007669"/>
    <property type="project" value="UniProtKB-SubCell"/>
</dbReference>
<dbReference type="EC" id="2.7.1.39" evidence="3 13"/>
<comment type="function">
    <text evidence="12 13">Catalyzes the ATP-dependent phosphorylation of L-homoserine to L-homoserine phosphate.</text>
</comment>
<evidence type="ECO:0000256" key="11">
    <source>
        <dbReference type="ARBA" id="ARBA00049375"/>
    </source>
</evidence>
<dbReference type="SUPFAM" id="SSF55060">
    <property type="entry name" value="GHMP Kinase, C-terminal domain"/>
    <property type="match status" value="1"/>
</dbReference>
<keyword evidence="6 13" id="KW-0808">Transferase</keyword>
<dbReference type="InterPro" id="IPR000870">
    <property type="entry name" value="Homoserine_kinase"/>
</dbReference>
<evidence type="ECO:0000259" key="14">
    <source>
        <dbReference type="Pfam" id="PF00288"/>
    </source>
</evidence>
<comment type="pathway">
    <text evidence="1 13">Amino-acid biosynthesis; L-threonine biosynthesis; L-threonine from L-aspartate: step 4/5.</text>
</comment>
<dbReference type="PANTHER" id="PTHR20861">
    <property type="entry name" value="HOMOSERINE/4-DIPHOSPHOCYTIDYL-2-C-METHYL-D-ERYTHRITOL KINASE"/>
    <property type="match status" value="1"/>
</dbReference>
<keyword evidence="9 13" id="KW-0418">Kinase</keyword>
<dbReference type="GO" id="GO:0005524">
    <property type="term" value="F:ATP binding"/>
    <property type="evidence" value="ECO:0007669"/>
    <property type="project" value="UniProtKB-UniRule"/>
</dbReference>
<keyword evidence="10 13" id="KW-0067">ATP-binding</keyword>
<evidence type="ECO:0000256" key="3">
    <source>
        <dbReference type="ARBA" id="ARBA00012078"/>
    </source>
</evidence>
<reference evidence="16" key="1">
    <citation type="submission" date="2020-08" db="EMBL/GenBank/DDBJ databases">
        <title>Genome public.</title>
        <authorList>
            <person name="Liu C."/>
            <person name="Sun Q."/>
        </authorList>
    </citation>
    <scope>NUCLEOTIDE SEQUENCE</scope>
    <source>
        <strain evidence="16">H8</strain>
    </source>
</reference>
<gene>
    <name evidence="13" type="primary">thrB</name>
    <name evidence="16" type="ORF">H8698_04495</name>
</gene>
<evidence type="ECO:0000256" key="9">
    <source>
        <dbReference type="ARBA" id="ARBA00022777"/>
    </source>
</evidence>
<evidence type="ECO:0000256" key="6">
    <source>
        <dbReference type="ARBA" id="ARBA00022679"/>
    </source>
</evidence>
<dbReference type="RefSeq" id="WP_249311333.1">
    <property type="nucleotide sequence ID" value="NZ_JACRSU010000001.1"/>
</dbReference>
<dbReference type="SUPFAM" id="SSF54211">
    <property type="entry name" value="Ribosomal protein S5 domain 2-like"/>
    <property type="match status" value="1"/>
</dbReference>
<protein>
    <recommendedName>
        <fullName evidence="4 13">Homoserine kinase</fullName>
        <shortName evidence="13">HK</shortName>
        <shortName evidence="13">HSK</shortName>
        <ecNumber evidence="3 13">2.7.1.39</ecNumber>
    </recommendedName>
</protein>
<keyword evidence="17" id="KW-1185">Reference proteome</keyword>
<keyword evidence="13" id="KW-0963">Cytoplasm</keyword>
<dbReference type="GO" id="GO:0004413">
    <property type="term" value="F:homoserine kinase activity"/>
    <property type="evidence" value="ECO:0007669"/>
    <property type="project" value="UniProtKB-UniRule"/>
</dbReference>
<accession>A0A926HYK5</accession>